<comment type="caution">
    <text evidence="6">The sequence shown here is derived from an EMBL/GenBank/DDBJ whole genome shotgun (WGS) entry which is preliminary data.</text>
</comment>
<dbReference type="InterPro" id="IPR000873">
    <property type="entry name" value="AMP-dep_synth/lig_dom"/>
</dbReference>
<dbReference type="Pfam" id="PF13193">
    <property type="entry name" value="AMP-binding_C"/>
    <property type="match status" value="2"/>
</dbReference>
<dbReference type="GO" id="GO:0017000">
    <property type="term" value="P:antibiotic biosynthetic process"/>
    <property type="evidence" value="ECO:0007669"/>
    <property type="project" value="UniProtKB-ARBA"/>
</dbReference>
<dbReference type="InterPro" id="IPR020806">
    <property type="entry name" value="PKS_PP-bd"/>
</dbReference>
<dbReference type="NCBIfam" id="TIGR01733">
    <property type="entry name" value="AA-adenyl-dom"/>
    <property type="match status" value="2"/>
</dbReference>
<dbReference type="GO" id="GO:0008610">
    <property type="term" value="P:lipid biosynthetic process"/>
    <property type="evidence" value="ECO:0007669"/>
    <property type="project" value="UniProtKB-ARBA"/>
</dbReference>
<evidence type="ECO:0000259" key="5">
    <source>
        <dbReference type="PROSITE" id="PS50075"/>
    </source>
</evidence>
<dbReference type="Gene3D" id="2.30.38.10">
    <property type="entry name" value="Luciferase, Domain 3"/>
    <property type="match status" value="2"/>
</dbReference>
<sequence>MSPVPRTLAALFEERVAASPGAPALTAGATTLTFDRLNRLANGLAHELIRRGLGPGDLVGLALPRDLRTVVATIAVAKAGAASLPLDPAYPAARLALMVADARPGLIVTDSTEGAGRYGEHAAVLVLGAELPSGWAETDAGNPTDAHRLRPLHLGHPAWVIYTSGSTGTPKGVVVPHTGVAGLAAEYRRKVVGFAGATGRPAGTVFKIAHTTSMSFDASLQALLLMFAGHELHFLDERTRRDPAEVVRYVDEAGIDYLDGTPTYFEALVEDGLLARAARRPLLCVLGGEALPEPLWERLAGAPGVVAHNTYGPTECTVDTSGVEVVSGAPVTIGRANPGFRYFVLDGRLRPVPEGGVGELYIAGEALADGYLRRPGLTASRFVACPFTDEPGARMYRTGDRVNLTPEGTLLFLGRTDDQVKIRGHRIELGEVEAVLRRVSGVAQAVAVVRPDGAGEKHLVAYAVPAAGGDFSAERVLARMREQLPEYLVPEVITELDALPTGASGKVDRAALPEPRFATPAAHPDVRDPRLRLLCDLFAQVLGLPGIGPDDDFFAFGGHSLAAARLASRIRSALDAAVDVQAVFEAPTATLLAERLAGSEPAPPTLASRARPERVPLSYAQQRVWFLDRLEGPSATYNTTVGLALRDDVELDVLRDSLADVMRRHESLRTVFPESDGEPYQHVLEGPAAVPALSRATVSADGLDAAVGAETAQPFDLTSQPPLRAKVLDVTDGRRLLLLTVHHIATDGWSDVPLGRDLDAAYLARSQGRAPDFAPLPVQYADYTLWQRLLLGDPADPESRFTRQVRYWRDTLSGLPEELALPYDRSRPAVADHRGGRIAIRLDAGLHRELAAVARANGCTVFMAVQAALAALVHRLGGGDDIPLGSAIAGRTDEALDDLVGFFVNTVVLRTDLSDRPTFRDLLDRVRTRTLAALAHQDVPFEAVVEAVNPVRSPARHPLFQTMLVFEDVNGDRFEAPALADRVETLGTDTAKFDLLFNLAEHFDDQGGHGGVAGSVEFATSLFDRSTVEAMVERLERLLRAVVSSPDRRIETIDLISPRERGLLREWNATAMPLPGTSLAAQIEQRVAEAPDSLALADDRTRLTYAQMNERANRLARLLVSRGVGPEVRVAVSLPRSIDLVLAYVAILKAGAVYVPVDPQYPADRRAYIAGDARPALALTLDDDLLPGVPSVRLDEAGWAGIVAAYDGTNLAPDEVLGVAGPENASFVIYTSGSTGKPKGVVVQSRVMVNLLAWGRTVYPGGENCRVAHFSSLSFDASIHEFLAAFLHGKALLVPTEETRLDPVALARWLDREGATELFAPDLVVNAVCEAANDLGLKLADLRHIRQAGEALRLTEQVVRFFRERPHVTLHNEYGPSETHVITAATLPEDVDEWPATAPIGRPIGNCRVHILDDTLRPVPPGVVGELYLAGENVGRGYLNRPDLTAGRFVADPFGPPGTRMYRSGDRARFRADGAIEFLGRVDDQVKIRGVRIELDEIVNVLLGCPGVGQAAVLADRMPSGEQRLVAFVTPSPTGDERPTPASLRGFAASKLPVYMVPAAFVVLDALPLTANGKLDRRKLELPEVGTEGTRTPPRDARERALCEVFAEVLKVPVVGIHDSFFDLGGHSLLAARLVNRIQAATGLDLTVRDLFESPTVAAIGARPVSTGPARPVLRRRTGATM</sequence>
<evidence type="ECO:0000256" key="4">
    <source>
        <dbReference type="ARBA" id="ARBA00022553"/>
    </source>
</evidence>
<accession>A0A1E7N8G2</accession>
<comment type="similarity">
    <text evidence="2">Belongs to the ATP-dependent AMP-binding enzyme family.</text>
</comment>
<dbReference type="CDD" id="cd05930">
    <property type="entry name" value="A_NRPS"/>
    <property type="match status" value="2"/>
</dbReference>
<name>A0A1E7N8G2_KITAU</name>
<dbReference type="Pfam" id="PF00501">
    <property type="entry name" value="AMP-binding"/>
    <property type="match status" value="2"/>
</dbReference>
<evidence type="ECO:0000256" key="2">
    <source>
        <dbReference type="ARBA" id="ARBA00006432"/>
    </source>
</evidence>
<feature type="domain" description="Carrier" evidence="5">
    <location>
        <begin position="1593"/>
        <end position="1668"/>
    </location>
</feature>
<dbReference type="InterPro" id="IPR010071">
    <property type="entry name" value="AA_adenyl_dom"/>
</dbReference>
<dbReference type="KEGG" id="kau:B6264_06505"/>
<dbReference type="OrthoDB" id="2472181at2"/>
<dbReference type="PROSITE" id="PS00455">
    <property type="entry name" value="AMP_BINDING"/>
    <property type="match status" value="2"/>
</dbReference>
<evidence type="ECO:0000256" key="1">
    <source>
        <dbReference type="ARBA" id="ARBA00001957"/>
    </source>
</evidence>
<dbReference type="CDD" id="cd19540">
    <property type="entry name" value="LCL_NRPS-like"/>
    <property type="match status" value="1"/>
</dbReference>
<dbReference type="GO" id="GO:0043041">
    <property type="term" value="P:amino acid activation for nonribosomal peptide biosynthetic process"/>
    <property type="evidence" value="ECO:0007669"/>
    <property type="project" value="TreeGrafter"/>
</dbReference>
<dbReference type="InterPro" id="IPR029058">
    <property type="entry name" value="AB_hydrolase_fold"/>
</dbReference>
<dbReference type="InterPro" id="IPR006162">
    <property type="entry name" value="Ppantetheine_attach_site"/>
</dbReference>
<dbReference type="InterPro" id="IPR045851">
    <property type="entry name" value="AMP-bd_C_sf"/>
</dbReference>
<dbReference type="RefSeq" id="WP_050366566.1">
    <property type="nucleotide sequence ID" value="NZ_BMUB01000006.1"/>
</dbReference>
<dbReference type="Gene3D" id="3.40.50.980">
    <property type="match status" value="4"/>
</dbReference>
<dbReference type="InterPro" id="IPR036736">
    <property type="entry name" value="ACP-like_sf"/>
</dbReference>
<dbReference type="InterPro" id="IPR001242">
    <property type="entry name" value="Condensation_dom"/>
</dbReference>
<dbReference type="PANTHER" id="PTHR45527:SF1">
    <property type="entry name" value="FATTY ACID SYNTHASE"/>
    <property type="match status" value="1"/>
</dbReference>
<dbReference type="FunFam" id="2.30.38.10:FF:000001">
    <property type="entry name" value="Non-ribosomal peptide synthetase PvdI"/>
    <property type="match status" value="1"/>
</dbReference>
<dbReference type="Gene3D" id="3.40.50.1820">
    <property type="entry name" value="alpha/beta hydrolase"/>
    <property type="match status" value="1"/>
</dbReference>
<dbReference type="GO" id="GO:0005829">
    <property type="term" value="C:cytosol"/>
    <property type="evidence" value="ECO:0007669"/>
    <property type="project" value="TreeGrafter"/>
</dbReference>
<dbReference type="GO" id="GO:0031177">
    <property type="term" value="F:phosphopantetheine binding"/>
    <property type="evidence" value="ECO:0007669"/>
    <property type="project" value="InterPro"/>
</dbReference>
<dbReference type="Gene3D" id="3.30.300.30">
    <property type="match status" value="2"/>
</dbReference>
<reference evidence="6" key="1">
    <citation type="submission" date="2016-08" db="EMBL/GenBank/DDBJ databases">
        <title>Sequencing, Assembly and Comparative Genomics of S. aureofaciens ATCC 10762.</title>
        <authorList>
            <person name="Gradnigo J.S."/>
            <person name="Johnson N."/>
            <person name="Somerville G.A."/>
        </authorList>
    </citation>
    <scope>NUCLEOTIDE SEQUENCE [LARGE SCALE GENOMIC DNA]</scope>
    <source>
        <strain evidence="6">ATCC 10762</strain>
    </source>
</reference>
<dbReference type="GeneID" id="97486431"/>
<dbReference type="Proteomes" id="UP000037395">
    <property type="component" value="Unassembled WGS sequence"/>
</dbReference>
<dbReference type="PROSITE" id="PS50075">
    <property type="entry name" value="CARRIER"/>
    <property type="match status" value="2"/>
</dbReference>
<evidence type="ECO:0000313" key="7">
    <source>
        <dbReference type="Proteomes" id="UP000037395"/>
    </source>
</evidence>
<evidence type="ECO:0000256" key="3">
    <source>
        <dbReference type="ARBA" id="ARBA00022450"/>
    </source>
</evidence>
<dbReference type="InterPro" id="IPR009081">
    <property type="entry name" value="PP-bd_ACP"/>
</dbReference>
<keyword evidence="4" id="KW-0597">Phosphoprotein</keyword>
<gene>
    <name evidence="6" type="ORF">HS99_0027190</name>
</gene>
<dbReference type="SUPFAM" id="SSF52777">
    <property type="entry name" value="CoA-dependent acyltransferases"/>
    <property type="match status" value="2"/>
</dbReference>
<protein>
    <recommendedName>
        <fullName evidence="5">Carrier domain-containing protein</fullName>
    </recommendedName>
</protein>
<dbReference type="PROSITE" id="PS00012">
    <property type="entry name" value="PHOSPHOPANTETHEINE"/>
    <property type="match status" value="2"/>
</dbReference>
<dbReference type="InterPro" id="IPR023213">
    <property type="entry name" value="CAT-like_dom_sf"/>
</dbReference>
<dbReference type="Gene3D" id="1.10.1200.10">
    <property type="entry name" value="ACP-like"/>
    <property type="match status" value="1"/>
</dbReference>
<dbReference type="GO" id="GO:0044550">
    <property type="term" value="P:secondary metabolite biosynthetic process"/>
    <property type="evidence" value="ECO:0007669"/>
    <property type="project" value="TreeGrafter"/>
</dbReference>
<dbReference type="InterPro" id="IPR025110">
    <property type="entry name" value="AMP-bd_C"/>
</dbReference>
<dbReference type="Gene3D" id="3.30.559.30">
    <property type="entry name" value="Nonribosomal peptide synthetase, condensation domain"/>
    <property type="match status" value="1"/>
</dbReference>
<dbReference type="InterPro" id="IPR020845">
    <property type="entry name" value="AMP-binding_CS"/>
</dbReference>
<organism evidence="6 7">
    <name type="scientific">Kitasatospora aureofaciens</name>
    <name type="common">Streptomyces aureofaciens</name>
    <dbReference type="NCBI Taxonomy" id="1894"/>
    <lineage>
        <taxon>Bacteria</taxon>
        <taxon>Bacillati</taxon>
        <taxon>Actinomycetota</taxon>
        <taxon>Actinomycetes</taxon>
        <taxon>Kitasatosporales</taxon>
        <taxon>Streptomycetaceae</taxon>
        <taxon>Kitasatospora</taxon>
    </lineage>
</organism>
<dbReference type="EMBL" id="JPRF03000022">
    <property type="protein sequence ID" value="OEV36944.1"/>
    <property type="molecule type" value="Genomic_DNA"/>
</dbReference>
<dbReference type="FunFam" id="3.30.300.30:FF:000015">
    <property type="entry name" value="Nonribosomal peptide synthase SidD"/>
    <property type="match status" value="1"/>
</dbReference>
<dbReference type="Pfam" id="PF00668">
    <property type="entry name" value="Condensation"/>
    <property type="match status" value="1"/>
</dbReference>
<dbReference type="Pfam" id="PF00550">
    <property type="entry name" value="PP-binding"/>
    <property type="match status" value="2"/>
</dbReference>
<dbReference type="SUPFAM" id="SSF47336">
    <property type="entry name" value="ACP-like"/>
    <property type="match status" value="2"/>
</dbReference>
<keyword evidence="7" id="KW-1185">Reference proteome</keyword>
<dbReference type="SUPFAM" id="SSF56801">
    <property type="entry name" value="Acetyl-CoA synthetase-like"/>
    <property type="match status" value="2"/>
</dbReference>
<keyword evidence="3" id="KW-0596">Phosphopantetheine</keyword>
<feature type="domain" description="Carrier" evidence="5">
    <location>
        <begin position="525"/>
        <end position="600"/>
    </location>
</feature>
<dbReference type="Gene3D" id="3.30.559.10">
    <property type="entry name" value="Chloramphenicol acetyltransferase-like domain"/>
    <property type="match status" value="1"/>
</dbReference>
<proteinExistence type="inferred from homology"/>
<dbReference type="GO" id="GO:0003824">
    <property type="term" value="F:catalytic activity"/>
    <property type="evidence" value="ECO:0007669"/>
    <property type="project" value="InterPro"/>
</dbReference>
<evidence type="ECO:0000313" key="6">
    <source>
        <dbReference type="EMBL" id="OEV36944.1"/>
    </source>
</evidence>
<dbReference type="PANTHER" id="PTHR45527">
    <property type="entry name" value="NONRIBOSOMAL PEPTIDE SYNTHETASE"/>
    <property type="match status" value="1"/>
</dbReference>
<dbReference type="SMART" id="SM00823">
    <property type="entry name" value="PKS_PP"/>
    <property type="match status" value="2"/>
</dbReference>
<dbReference type="FunFam" id="3.30.300.30:FF:000010">
    <property type="entry name" value="Enterobactin synthetase component F"/>
    <property type="match status" value="1"/>
</dbReference>
<comment type="cofactor">
    <cofactor evidence="1">
        <name>pantetheine 4'-phosphate</name>
        <dbReference type="ChEBI" id="CHEBI:47942"/>
    </cofactor>
</comment>
<dbReference type="FunFam" id="1.10.1200.10:FF:000005">
    <property type="entry name" value="Nonribosomal peptide synthetase 1"/>
    <property type="match status" value="1"/>
</dbReference>